<dbReference type="AlphaFoldDB" id="A0AAV2P407"/>
<dbReference type="Proteomes" id="UP001497644">
    <property type="component" value="Chromosome 7"/>
</dbReference>
<keyword evidence="1" id="KW-0812">Transmembrane</keyword>
<reference evidence="2" key="1">
    <citation type="submission" date="2024-04" db="EMBL/GenBank/DDBJ databases">
        <authorList>
            <consortium name="Molecular Ecology Group"/>
        </authorList>
    </citation>
    <scope>NUCLEOTIDE SEQUENCE</scope>
</reference>
<accession>A0AAV2P407</accession>
<gene>
    <name evidence="2" type="ORF">LPLAT_LOCUS12055</name>
</gene>
<feature type="transmembrane region" description="Helical" evidence="1">
    <location>
        <begin position="48"/>
        <end position="70"/>
    </location>
</feature>
<evidence type="ECO:0000313" key="3">
    <source>
        <dbReference type="Proteomes" id="UP001497644"/>
    </source>
</evidence>
<evidence type="ECO:0000313" key="2">
    <source>
        <dbReference type="EMBL" id="CAL1686714.1"/>
    </source>
</evidence>
<evidence type="ECO:0000256" key="1">
    <source>
        <dbReference type="SAM" id="Phobius"/>
    </source>
</evidence>
<organism evidence="2 3">
    <name type="scientific">Lasius platythorax</name>
    <dbReference type="NCBI Taxonomy" id="488582"/>
    <lineage>
        <taxon>Eukaryota</taxon>
        <taxon>Metazoa</taxon>
        <taxon>Ecdysozoa</taxon>
        <taxon>Arthropoda</taxon>
        <taxon>Hexapoda</taxon>
        <taxon>Insecta</taxon>
        <taxon>Pterygota</taxon>
        <taxon>Neoptera</taxon>
        <taxon>Endopterygota</taxon>
        <taxon>Hymenoptera</taxon>
        <taxon>Apocrita</taxon>
        <taxon>Aculeata</taxon>
        <taxon>Formicoidea</taxon>
        <taxon>Formicidae</taxon>
        <taxon>Formicinae</taxon>
        <taxon>Lasius</taxon>
        <taxon>Lasius</taxon>
    </lineage>
</organism>
<dbReference type="EMBL" id="OZ034830">
    <property type="protein sequence ID" value="CAL1686714.1"/>
    <property type="molecule type" value="Genomic_DNA"/>
</dbReference>
<proteinExistence type="predicted"/>
<protein>
    <submittedName>
        <fullName evidence="2">Uncharacterized protein</fullName>
    </submittedName>
</protein>
<keyword evidence="1" id="KW-0472">Membrane</keyword>
<keyword evidence="3" id="KW-1185">Reference proteome</keyword>
<sequence length="73" mass="7976">MRNIEHEQVQNCEITRFARCIGPDRMTVPRGSTTDRHILRAGSNGGTYLFIVAAAVAALSDVSNFLLALVKSD</sequence>
<keyword evidence="1" id="KW-1133">Transmembrane helix</keyword>
<name>A0AAV2P407_9HYME</name>